<dbReference type="InterPro" id="IPR038050">
    <property type="entry name" value="Neuro_actylchol_rec"/>
</dbReference>
<dbReference type="InterPro" id="IPR036719">
    <property type="entry name" value="Neuro-gated_channel_TM_sf"/>
</dbReference>
<dbReference type="GO" id="GO:0016020">
    <property type="term" value="C:membrane"/>
    <property type="evidence" value="ECO:0007669"/>
    <property type="project" value="UniProtKB-SubCell"/>
</dbReference>
<keyword evidence="9" id="KW-1185">Reference proteome</keyword>
<dbReference type="InterPro" id="IPR018000">
    <property type="entry name" value="Neurotransmitter_ion_chnl_CS"/>
</dbReference>
<dbReference type="EMBL" id="JAUDFV010000149">
    <property type="protein sequence ID" value="KAL2719659.1"/>
    <property type="molecule type" value="Genomic_DNA"/>
</dbReference>
<gene>
    <name evidence="8" type="ORF">V1478_011121</name>
</gene>
<organism evidence="8 9">
    <name type="scientific">Vespula squamosa</name>
    <name type="common">Southern yellow jacket</name>
    <name type="synonym">Wasp</name>
    <dbReference type="NCBI Taxonomy" id="30214"/>
    <lineage>
        <taxon>Eukaryota</taxon>
        <taxon>Metazoa</taxon>
        <taxon>Ecdysozoa</taxon>
        <taxon>Arthropoda</taxon>
        <taxon>Hexapoda</taxon>
        <taxon>Insecta</taxon>
        <taxon>Pterygota</taxon>
        <taxon>Neoptera</taxon>
        <taxon>Endopterygota</taxon>
        <taxon>Hymenoptera</taxon>
        <taxon>Apocrita</taxon>
        <taxon>Aculeata</taxon>
        <taxon>Vespoidea</taxon>
        <taxon>Vespidae</taxon>
        <taxon>Vespinae</taxon>
        <taxon>Vespula</taxon>
    </lineage>
</organism>
<sequence>DFTLDFYFRQFWTDPRLAFTQQKGVETLSVGSEFIKNIWVPDTFFVNEKQSYFHIATTSNEFIRIHHSGSITRSIRLTITASCPMNLQYFPMDRQLCHIEIESCKYLCSCSPGSWIHNARYSVQMERRPSVGRHLERGGTTAVSRARSQATTDNNTPIDRKLLAAGLRDPVRTVDGLLPDPDLHTLRVDRHNIVGELLAKPKRDPRSGGPRSNHCAHYDDPNVLDERGATKDLLRQVHRRLSGHLLRHEYATVGYMAKRIQMRKNRFQKIAESMKAARENPGPPGVPGDHGDHAPKQTWSRVVQEVRFKVHDPKAHSKGGTLENTINGRADEEAAPAPQHLIHPGKDISKLYGTLHSTLYYDKDYCTSFFTAVLCITPSDIDKYSRIVFPVCFVCFNLMYWVIYLHISDVVADDLVLLKEAK</sequence>
<feature type="region of interest" description="Disordered" evidence="6">
    <location>
        <begin position="130"/>
        <end position="158"/>
    </location>
</feature>
<keyword evidence="5" id="KW-0407">Ion channel</keyword>
<dbReference type="InterPro" id="IPR036734">
    <property type="entry name" value="Neur_chan_lig-bd_sf"/>
</dbReference>
<dbReference type="AlphaFoldDB" id="A0ABD2AGB2"/>
<accession>A0ABD2AGB2</accession>
<keyword evidence="3" id="KW-1133">Transmembrane helix</keyword>
<protein>
    <submittedName>
        <fullName evidence="8">Gamma-aminobutyric acid receptor subunit beta-like isoform X17</fullName>
    </submittedName>
</protein>
<evidence type="ECO:0000256" key="4">
    <source>
        <dbReference type="ARBA" id="ARBA00023136"/>
    </source>
</evidence>
<dbReference type="PRINTS" id="PR00252">
    <property type="entry name" value="NRIONCHANNEL"/>
</dbReference>
<keyword evidence="5" id="KW-0406">Ion transport</keyword>
<evidence type="ECO:0000256" key="5">
    <source>
        <dbReference type="RuleBase" id="RU000687"/>
    </source>
</evidence>
<evidence type="ECO:0000256" key="6">
    <source>
        <dbReference type="SAM" id="MobiDB-lite"/>
    </source>
</evidence>
<keyword evidence="4" id="KW-0472">Membrane</keyword>
<dbReference type="InterPro" id="IPR006201">
    <property type="entry name" value="Neur_channel"/>
</dbReference>
<dbReference type="SUPFAM" id="SSF63712">
    <property type="entry name" value="Nicotinic receptor ligand binding domain-like"/>
    <property type="match status" value="1"/>
</dbReference>
<dbReference type="Gene3D" id="2.70.170.10">
    <property type="entry name" value="Neurotransmitter-gated ion-channel ligand-binding domain"/>
    <property type="match status" value="1"/>
</dbReference>
<feature type="region of interest" description="Disordered" evidence="6">
    <location>
        <begin position="199"/>
        <end position="222"/>
    </location>
</feature>
<proteinExistence type="inferred from homology"/>
<evidence type="ECO:0000313" key="8">
    <source>
        <dbReference type="EMBL" id="KAL2719659.1"/>
    </source>
</evidence>
<feature type="compositionally biased region" description="Polar residues" evidence="6">
    <location>
        <begin position="141"/>
        <end position="157"/>
    </location>
</feature>
<comment type="similarity">
    <text evidence="5">Belongs to the ligand-gated ion channel (TC 1.A.9) family.</text>
</comment>
<evidence type="ECO:0000256" key="3">
    <source>
        <dbReference type="ARBA" id="ARBA00022989"/>
    </source>
</evidence>
<dbReference type="GO" id="GO:0034220">
    <property type="term" value="P:monoatomic ion transmembrane transport"/>
    <property type="evidence" value="ECO:0007669"/>
    <property type="project" value="UniProtKB-KW"/>
</dbReference>
<dbReference type="InterPro" id="IPR006202">
    <property type="entry name" value="Neur_chan_lig-bd"/>
</dbReference>
<evidence type="ECO:0000313" key="9">
    <source>
        <dbReference type="Proteomes" id="UP001607302"/>
    </source>
</evidence>
<dbReference type="Proteomes" id="UP001607302">
    <property type="component" value="Unassembled WGS sequence"/>
</dbReference>
<evidence type="ECO:0000256" key="2">
    <source>
        <dbReference type="ARBA" id="ARBA00022692"/>
    </source>
</evidence>
<name>A0ABD2AGB2_VESSQ</name>
<evidence type="ECO:0000256" key="1">
    <source>
        <dbReference type="ARBA" id="ARBA00004141"/>
    </source>
</evidence>
<reference evidence="8 9" key="1">
    <citation type="journal article" date="2024" name="Ann. Entomol. Soc. Am.">
        <title>Genomic analyses of the southern and eastern yellowjacket wasps (Hymenoptera: Vespidae) reveal evolutionary signatures of social life.</title>
        <authorList>
            <person name="Catto M.A."/>
            <person name="Caine P.B."/>
            <person name="Orr S.E."/>
            <person name="Hunt B.G."/>
            <person name="Goodisman M.A.D."/>
        </authorList>
    </citation>
    <scope>NUCLEOTIDE SEQUENCE [LARGE SCALE GENOMIC DNA]</scope>
    <source>
        <strain evidence="8">233</strain>
        <tissue evidence="8">Head and thorax</tissue>
    </source>
</reference>
<comment type="caution">
    <text evidence="8">The sequence shown here is derived from an EMBL/GenBank/DDBJ whole genome shotgun (WGS) entry which is preliminary data.</text>
</comment>
<dbReference type="SUPFAM" id="SSF90112">
    <property type="entry name" value="Neurotransmitter-gated ion-channel transmembrane pore"/>
    <property type="match status" value="1"/>
</dbReference>
<feature type="domain" description="Neurotransmitter-gated ion-channel ligand-binding" evidence="7">
    <location>
        <begin position="1"/>
        <end position="107"/>
    </location>
</feature>
<comment type="subcellular location">
    <subcellularLocation>
        <location evidence="1">Membrane</location>
        <topology evidence="1">Multi-pass membrane protein</topology>
    </subcellularLocation>
</comment>
<dbReference type="Gene3D" id="1.20.58.390">
    <property type="entry name" value="Neurotransmitter-gated ion-channel transmembrane domain"/>
    <property type="match status" value="1"/>
</dbReference>
<feature type="non-terminal residue" evidence="8">
    <location>
        <position position="1"/>
    </location>
</feature>
<dbReference type="PANTHER" id="PTHR18945">
    <property type="entry name" value="NEUROTRANSMITTER GATED ION CHANNEL"/>
    <property type="match status" value="1"/>
</dbReference>
<dbReference type="Pfam" id="PF02931">
    <property type="entry name" value="Neur_chan_LBD"/>
    <property type="match status" value="1"/>
</dbReference>
<keyword evidence="5" id="KW-0813">Transport</keyword>
<dbReference type="PROSITE" id="PS00236">
    <property type="entry name" value="NEUROTR_ION_CHANNEL"/>
    <property type="match status" value="1"/>
</dbReference>
<keyword evidence="2" id="KW-0812">Transmembrane</keyword>
<evidence type="ECO:0000259" key="7">
    <source>
        <dbReference type="Pfam" id="PF02931"/>
    </source>
</evidence>